<name>A0A345SU97_9ACTN</name>
<evidence type="ECO:0000313" key="2">
    <source>
        <dbReference type="Proteomes" id="UP000249340"/>
    </source>
</evidence>
<organism evidence="1 2">
    <name type="scientific">Peterkaempfera bronchialis</name>
    <dbReference type="NCBI Taxonomy" id="2126346"/>
    <lineage>
        <taxon>Bacteria</taxon>
        <taxon>Bacillati</taxon>
        <taxon>Actinomycetota</taxon>
        <taxon>Actinomycetes</taxon>
        <taxon>Kitasatosporales</taxon>
        <taxon>Streptomycetaceae</taxon>
        <taxon>Peterkaempfera</taxon>
    </lineage>
</organism>
<protein>
    <submittedName>
        <fullName evidence="1">Transcriptional regulator</fullName>
    </submittedName>
</protein>
<accession>A0A345SU97</accession>
<dbReference type="KEGG" id="stri:C7M71_007445"/>
<gene>
    <name evidence="1" type="ORF">C7M71_007445</name>
</gene>
<keyword evidence="2" id="KW-1185">Reference proteome</keyword>
<reference evidence="2" key="1">
    <citation type="submission" date="2018-07" db="EMBL/GenBank/DDBJ databases">
        <title>Streptacidiphilus bronchialis DSM 106435 chromosome.</title>
        <authorList>
            <person name="Batra D."/>
            <person name="Gulvik C.A."/>
        </authorList>
    </citation>
    <scope>NUCLEOTIDE SEQUENCE [LARGE SCALE GENOMIC DNA]</scope>
    <source>
        <strain evidence="2">DSM 106435</strain>
    </source>
</reference>
<dbReference type="Proteomes" id="UP000249340">
    <property type="component" value="Chromosome"/>
</dbReference>
<dbReference type="EMBL" id="CP031264">
    <property type="protein sequence ID" value="AXI77302.1"/>
    <property type="molecule type" value="Genomic_DNA"/>
</dbReference>
<dbReference type="AlphaFoldDB" id="A0A345SU97"/>
<dbReference type="OrthoDB" id="3217562at2"/>
<proteinExistence type="predicted"/>
<dbReference type="RefSeq" id="WP_111490578.1">
    <property type="nucleotide sequence ID" value="NZ_CP031264.1"/>
</dbReference>
<evidence type="ECO:0000313" key="1">
    <source>
        <dbReference type="EMBL" id="AXI77302.1"/>
    </source>
</evidence>
<sequence>MSRPAGNTQLKAARQAAGFTSQQALADAMTGAALDLGLHGFQVSVRQVRRWESASPPWPQADHQRLLSHVLRLPIKDLGFRAPWDSKPAGDVRTAPEGVHVVTALAASLPRPTSSAVLRPPSTGTDYAAITTAHRRLYWTVQPAQLHQAIVEHANLGTKLLAETSGNARRVLAAALAESLLLAARIEFFDLRQADQADTTLIRALQAAGEADDALLGAAVLAHAAFVPGWAGRKDEAEERMVAARTYARRGPASAEFLAWLNAVEAECLTRCGDYRGALRLLARAEEALAADGEHSSPSWMDWFSPARLAAFKGNTQLKAGHLSQARATLRQVLADLPPDMGKQRAVVLADLAAVEATDQNLEQACKLAGEALDQLAATWYATGMERIRDLRRSLAPWQDMAAVRALDDRLYGWGTTLSALQR</sequence>